<evidence type="ECO:0008006" key="4">
    <source>
        <dbReference type="Google" id="ProtNLM"/>
    </source>
</evidence>
<dbReference type="PATRIC" id="fig|1807.14.peg.4821"/>
<protein>
    <recommendedName>
        <fullName evidence="4">ESX-1 secretion-associated protein</fullName>
    </recommendedName>
</protein>
<dbReference type="EMBL" id="JYNU01000057">
    <property type="protein sequence ID" value="KMO69360.1"/>
    <property type="molecule type" value="Genomic_DNA"/>
</dbReference>
<evidence type="ECO:0000256" key="1">
    <source>
        <dbReference type="SAM" id="MobiDB-lite"/>
    </source>
</evidence>
<dbReference type="AlphaFoldDB" id="A0A0J6VEE0"/>
<sequence>MTAPLQVNPGELRSAGSAFTGVADKLGSLDPGAALADAAAAVPGLKTAGACLTAKESVAQQMIAITSAARTYGGNLTSAADKYESTDQASGGNIAGVPMPGG</sequence>
<dbReference type="GO" id="GO:0009306">
    <property type="term" value="P:protein secretion"/>
    <property type="evidence" value="ECO:0007669"/>
    <property type="project" value="InterPro"/>
</dbReference>
<comment type="caution">
    <text evidence="2">The sequence shown here is derived from an EMBL/GenBank/DDBJ whole genome shotgun (WGS) entry which is preliminary data.</text>
</comment>
<reference evidence="2 3" key="1">
    <citation type="journal article" date="2015" name="Genome Biol. Evol.">
        <title>Characterization of Three Mycobacterium spp. with Potential Use in Bioremediation by Genome Sequencing and Comparative Genomics.</title>
        <authorList>
            <person name="Das S."/>
            <person name="Pettersson B.M."/>
            <person name="Behra P.R."/>
            <person name="Ramesh M."/>
            <person name="Dasgupta S."/>
            <person name="Bhattacharya A."/>
            <person name="Kirsebom L.A."/>
        </authorList>
    </citation>
    <scope>NUCLEOTIDE SEQUENCE [LARGE SCALE GENOMIC DNA]</scope>
    <source>
        <strain evidence="2 3">DSM 44075</strain>
    </source>
</reference>
<name>A0A0J6VEE0_9MYCO</name>
<gene>
    <name evidence="2" type="ORF">MOBUDSM44075_04786</name>
</gene>
<proteinExistence type="predicted"/>
<evidence type="ECO:0000313" key="3">
    <source>
        <dbReference type="Proteomes" id="UP000036313"/>
    </source>
</evidence>
<dbReference type="Proteomes" id="UP000036313">
    <property type="component" value="Unassembled WGS sequence"/>
</dbReference>
<organism evidence="2 3">
    <name type="scientific">Mycolicibacterium obuense</name>
    <dbReference type="NCBI Taxonomy" id="1807"/>
    <lineage>
        <taxon>Bacteria</taxon>
        <taxon>Bacillati</taxon>
        <taxon>Actinomycetota</taxon>
        <taxon>Actinomycetes</taxon>
        <taxon>Mycobacteriales</taxon>
        <taxon>Mycobacteriaceae</taxon>
        <taxon>Mycolicibacterium</taxon>
    </lineage>
</organism>
<evidence type="ECO:0000313" key="2">
    <source>
        <dbReference type="EMBL" id="KMO69360.1"/>
    </source>
</evidence>
<accession>A0A0J6VEE0</accession>
<dbReference type="InterPro" id="IPR022536">
    <property type="entry name" value="EspC"/>
</dbReference>
<feature type="region of interest" description="Disordered" evidence="1">
    <location>
        <begin position="83"/>
        <end position="102"/>
    </location>
</feature>
<dbReference type="RefSeq" id="WP_048424882.1">
    <property type="nucleotide sequence ID" value="NZ_JYNU01000057.1"/>
</dbReference>
<dbReference type="Pfam" id="PF10824">
    <property type="entry name" value="T7SS_ESX_EspC"/>
    <property type="match status" value="1"/>
</dbReference>